<accession>A0ABM7MQL3</accession>
<dbReference type="InterPro" id="IPR036513">
    <property type="entry name" value="STAS_dom_sf"/>
</dbReference>
<dbReference type="Pfam" id="PF13466">
    <property type="entry name" value="STAS_2"/>
    <property type="match status" value="1"/>
</dbReference>
<dbReference type="PROSITE" id="PS50801">
    <property type="entry name" value="STAS"/>
    <property type="match status" value="1"/>
</dbReference>
<organism evidence="2 3">
    <name type="scientific">Rhodoferax lithotrophicus</name>
    <dbReference type="NCBI Taxonomy" id="2798804"/>
    <lineage>
        <taxon>Bacteria</taxon>
        <taxon>Pseudomonadati</taxon>
        <taxon>Pseudomonadota</taxon>
        <taxon>Betaproteobacteria</taxon>
        <taxon>Burkholderiales</taxon>
        <taxon>Comamonadaceae</taxon>
        <taxon>Rhodoferax</taxon>
    </lineage>
</organism>
<reference evidence="2 3" key="1">
    <citation type="journal article" date="2021" name="Microbiol. Spectr.">
        <title>A Single Bacterium Capable of Oxidation and Reduction of Iron at Circumneutral pH.</title>
        <authorList>
            <person name="Kato S."/>
            <person name="Ohkuma M."/>
        </authorList>
    </citation>
    <scope>NUCLEOTIDE SEQUENCE [LARGE SCALE GENOMIC DNA]</scope>
    <source>
        <strain evidence="2 3">MIZ03</strain>
    </source>
</reference>
<dbReference type="Gene3D" id="3.30.750.24">
    <property type="entry name" value="STAS domain"/>
    <property type="match status" value="1"/>
</dbReference>
<dbReference type="SUPFAM" id="SSF52091">
    <property type="entry name" value="SpoIIaa-like"/>
    <property type="match status" value="1"/>
</dbReference>
<dbReference type="InterPro" id="IPR002645">
    <property type="entry name" value="STAS_dom"/>
</dbReference>
<evidence type="ECO:0000313" key="2">
    <source>
        <dbReference type="EMBL" id="BCO28645.1"/>
    </source>
</evidence>
<feature type="domain" description="STAS" evidence="1">
    <location>
        <begin position="1"/>
        <end position="93"/>
    </location>
</feature>
<keyword evidence="3" id="KW-1185">Reference proteome</keyword>
<dbReference type="RefSeq" id="WP_223904578.1">
    <property type="nucleotide sequence ID" value="NZ_AP024238.1"/>
</dbReference>
<dbReference type="Proteomes" id="UP000824366">
    <property type="component" value="Chromosome"/>
</dbReference>
<gene>
    <name evidence="2" type="ORF">MIZ03_3555</name>
</gene>
<protein>
    <recommendedName>
        <fullName evidence="1">STAS domain-containing protein</fullName>
    </recommendedName>
</protein>
<sequence>MLQLPAILIHQNATDCLSELLQAVHAENSSTVTINAAPLQRFDSTALAVLLELRRCAVSLGKTLTLQAIPPRFADLARLYGIAELLPAQKPCP</sequence>
<proteinExistence type="predicted"/>
<dbReference type="EMBL" id="AP024238">
    <property type="protein sequence ID" value="BCO28645.1"/>
    <property type="molecule type" value="Genomic_DNA"/>
</dbReference>
<name>A0ABM7MQL3_9BURK</name>
<evidence type="ECO:0000313" key="3">
    <source>
        <dbReference type="Proteomes" id="UP000824366"/>
    </source>
</evidence>
<evidence type="ECO:0000259" key="1">
    <source>
        <dbReference type="PROSITE" id="PS50801"/>
    </source>
</evidence>
<dbReference type="InterPro" id="IPR058548">
    <property type="entry name" value="MlaB-like_STAS"/>
</dbReference>